<evidence type="ECO:0000313" key="2">
    <source>
        <dbReference type="EMBL" id="GMN51073.1"/>
    </source>
</evidence>
<proteinExistence type="predicted"/>
<sequence length="73" mass="7954">MLRWHHPAPKSEVRRACEKCNAATIPLPTDPTHAIIGATVHVPPSDQSSRLTDQAVESTPSVGESNRFRIAGR</sequence>
<feature type="compositionally biased region" description="Polar residues" evidence="1">
    <location>
        <begin position="45"/>
        <end position="64"/>
    </location>
</feature>
<dbReference type="EMBL" id="BTGU01000036">
    <property type="protein sequence ID" value="GMN51073.1"/>
    <property type="molecule type" value="Genomic_DNA"/>
</dbReference>
<feature type="region of interest" description="Disordered" evidence="1">
    <location>
        <begin position="42"/>
        <end position="73"/>
    </location>
</feature>
<keyword evidence="3" id="KW-1185">Reference proteome</keyword>
<comment type="caution">
    <text evidence="2">The sequence shown here is derived from an EMBL/GenBank/DDBJ whole genome shotgun (WGS) entry which is preliminary data.</text>
</comment>
<protein>
    <submittedName>
        <fullName evidence="2">Uncharacterized protein</fullName>
    </submittedName>
</protein>
<name>A0AA88ARD5_FICCA</name>
<evidence type="ECO:0000256" key="1">
    <source>
        <dbReference type="SAM" id="MobiDB-lite"/>
    </source>
</evidence>
<gene>
    <name evidence="2" type="ORF">TIFTF001_020233</name>
</gene>
<dbReference type="Proteomes" id="UP001187192">
    <property type="component" value="Unassembled WGS sequence"/>
</dbReference>
<reference evidence="2" key="1">
    <citation type="submission" date="2023-07" db="EMBL/GenBank/DDBJ databases">
        <title>draft genome sequence of fig (Ficus carica).</title>
        <authorList>
            <person name="Takahashi T."/>
            <person name="Nishimura K."/>
        </authorList>
    </citation>
    <scope>NUCLEOTIDE SEQUENCE</scope>
</reference>
<accession>A0AA88ARD5</accession>
<evidence type="ECO:0000313" key="3">
    <source>
        <dbReference type="Proteomes" id="UP001187192"/>
    </source>
</evidence>
<organism evidence="2 3">
    <name type="scientific">Ficus carica</name>
    <name type="common">Common fig</name>
    <dbReference type="NCBI Taxonomy" id="3494"/>
    <lineage>
        <taxon>Eukaryota</taxon>
        <taxon>Viridiplantae</taxon>
        <taxon>Streptophyta</taxon>
        <taxon>Embryophyta</taxon>
        <taxon>Tracheophyta</taxon>
        <taxon>Spermatophyta</taxon>
        <taxon>Magnoliopsida</taxon>
        <taxon>eudicotyledons</taxon>
        <taxon>Gunneridae</taxon>
        <taxon>Pentapetalae</taxon>
        <taxon>rosids</taxon>
        <taxon>fabids</taxon>
        <taxon>Rosales</taxon>
        <taxon>Moraceae</taxon>
        <taxon>Ficeae</taxon>
        <taxon>Ficus</taxon>
    </lineage>
</organism>
<dbReference type="AlphaFoldDB" id="A0AA88ARD5"/>